<accession>B2RKN4</accession>
<dbReference type="EMBL" id="AP009380">
    <property type="protein sequence ID" value="BAG33929.1"/>
    <property type="molecule type" value="Genomic_DNA"/>
</dbReference>
<dbReference type="HOGENOM" id="CLU_2570912_0_0_10"/>
<name>B2RKN4_PORG3</name>
<protein>
    <submittedName>
        <fullName evidence="1">Uncharacterized protein</fullName>
    </submittedName>
</protein>
<proteinExistence type="predicted"/>
<evidence type="ECO:0000313" key="2">
    <source>
        <dbReference type="Proteomes" id="UP000008842"/>
    </source>
</evidence>
<reference evidence="1 2" key="1">
    <citation type="journal article" date="2008" name="DNA Res.">
        <title>Determination of the genome sequence of Porphyromonas gingivalis strain ATCC 33277 and genomic comparison with strain W83 revealed extensive genome rearrangements in P. gingivalis.</title>
        <authorList>
            <person name="Naito M."/>
            <person name="Hirakawa H."/>
            <person name="Yamashita A."/>
            <person name="Ohara N."/>
            <person name="Shoji M."/>
            <person name="Yukitake H."/>
            <person name="Nakayama K."/>
            <person name="Toh H."/>
            <person name="Yoshimura F."/>
            <person name="Kuhara S."/>
            <person name="Hattori M."/>
            <person name="Hayashi T."/>
            <person name="Nakayama K."/>
        </authorList>
    </citation>
    <scope>NUCLEOTIDE SEQUENCE [LARGE SCALE GENOMIC DNA]</scope>
    <source>
        <strain evidence="2">ATCC 33277 / DSM 20709 / CIP 103683 / JCM 12257 / NCTC 11834 / 2561</strain>
    </source>
</reference>
<dbReference type="Proteomes" id="UP000008842">
    <property type="component" value="Chromosome"/>
</dbReference>
<organism evidence="1 2">
    <name type="scientific">Porphyromonas gingivalis (strain ATCC 33277 / DSM 20709 / CIP 103683 / JCM 12257 / NCTC 11834 / 2561)</name>
    <dbReference type="NCBI Taxonomy" id="431947"/>
    <lineage>
        <taxon>Bacteria</taxon>
        <taxon>Pseudomonadati</taxon>
        <taxon>Bacteroidota</taxon>
        <taxon>Bacteroidia</taxon>
        <taxon>Bacteroidales</taxon>
        <taxon>Porphyromonadaceae</taxon>
        <taxon>Porphyromonas</taxon>
    </lineage>
</organism>
<dbReference type="AlphaFoldDB" id="B2RKN4"/>
<evidence type="ECO:0000313" key="1">
    <source>
        <dbReference type="EMBL" id="BAG33929.1"/>
    </source>
</evidence>
<gene>
    <name evidence="1" type="ordered locus">PGN_1410</name>
</gene>
<dbReference type="KEGG" id="pgn:PGN_1410"/>
<sequence length="81" mass="9152">MQPGYNGHGRGIYNFIGMTANRRSNLHNTVALDPDILTDTFQQCLFYQYAQCSILLMKEGATGFPFALYAPSTVSSYLYMR</sequence>